<protein>
    <submittedName>
        <fullName evidence="1">Uncharacterized protein</fullName>
    </submittedName>
</protein>
<sequence length="72" mass="7680">MIRGFGAVETVLVETTVRSSSAIGRQKPFASVAVPVAMMPCDRIDIGDHGSGALSWLERPKVITVVNISLQI</sequence>
<dbReference type="STRING" id="1227457.C451_06130"/>
<name>M0NDG7_9EURY</name>
<accession>M0NDG7</accession>
<dbReference type="Proteomes" id="UP000011680">
    <property type="component" value="Unassembled WGS sequence"/>
</dbReference>
<dbReference type="AlphaFoldDB" id="M0NDG7"/>
<reference evidence="1 2" key="1">
    <citation type="journal article" date="2014" name="PLoS Genet.">
        <title>Phylogenetically driven sequencing of extremely halophilic archaea reveals strategies for static and dynamic osmo-response.</title>
        <authorList>
            <person name="Becker E.A."/>
            <person name="Seitzer P.M."/>
            <person name="Tritt A."/>
            <person name="Larsen D."/>
            <person name="Krusor M."/>
            <person name="Yao A.I."/>
            <person name="Wu D."/>
            <person name="Madern D."/>
            <person name="Eisen J.A."/>
            <person name="Darling A.E."/>
            <person name="Facciotti M.T."/>
        </authorList>
    </citation>
    <scope>NUCLEOTIDE SEQUENCE [LARGE SCALE GENOMIC DNA]</scope>
    <source>
        <strain evidence="1 2">JCM 13552</strain>
    </source>
</reference>
<dbReference type="EMBL" id="AOMF01000133">
    <property type="protein sequence ID" value="EMA54735.1"/>
    <property type="molecule type" value="Genomic_DNA"/>
</dbReference>
<gene>
    <name evidence="1" type="ORF">C451_06130</name>
</gene>
<evidence type="ECO:0000313" key="1">
    <source>
        <dbReference type="EMBL" id="EMA54735.1"/>
    </source>
</evidence>
<comment type="caution">
    <text evidence="1">The sequence shown here is derived from an EMBL/GenBank/DDBJ whole genome shotgun (WGS) entry which is preliminary data.</text>
</comment>
<organism evidence="1 2">
    <name type="scientific">Halococcus thailandensis JCM 13552</name>
    <dbReference type="NCBI Taxonomy" id="1227457"/>
    <lineage>
        <taxon>Archaea</taxon>
        <taxon>Methanobacteriati</taxon>
        <taxon>Methanobacteriota</taxon>
        <taxon>Stenosarchaea group</taxon>
        <taxon>Halobacteria</taxon>
        <taxon>Halobacteriales</taxon>
        <taxon>Halococcaceae</taxon>
        <taxon>Halococcus</taxon>
    </lineage>
</organism>
<proteinExistence type="predicted"/>
<evidence type="ECO:0000313" key="2">
    <source>
        <dbReference type="Proteomes" id="UP000011680"/>
    </source>
</evidence>
<keyword evidence="2" id="KW-1185">Reference proteome</keyword>